<reference evidence="2 3" key="1">
    <citation type="submission" date="2023-01" db="EMBL/GenBank/DDBJ databases">
        <title>Analysis of 21 Apiospora genomes using comparative genomics revels a genus with tremendous synthesis potential of carbohydrate active enzymes and secondary metabolites.</title>
        <authorList>
            <person name="Sorensen T."/>
        </authorList>
    </citation>
    <scope>NUCLEOTIDE SEQUENCE [LARGE SCALE GENOMIC DNA]</scope>
    <source>
        <strain evidence="2 3">CBS 20057</strain>
    </source>
</reference>
<dbReference type="PANTHER" id="PTHR38790:SF8">
    <property type="entry name" value="F-BOX DOMAIN-CONTAINING PROTEIN"/>
    <property type="match status" value="1"/>
</dbReference>
<sequence>MSLRNLGSKLTTSLRATYSSCHPDPDAMALDLHTQSNSALMRLPLEIRDAILKESWMGAGVSQHLVVRNGHLQHATCVCDHAASDGLTELCFQRGPIRFEDGEVWGRMRSTWGNHWKCEEEFGRSTAGTNGSQDGKVCRSPFLAIMLTCKQLYLECRISMYTLLCFVIHDLDTLRQVVTGKRPLIASIRNLNLAIRLPIKYERQAMARWATQYTMGLWKECCVALDHAAKEYNLVSVDLWLDTVKPSWRGILSSIPKDPVNPLCFGERLAAILTVDLPVNPDRPEVWQSVSDIQPQFTVRARGWPPFRSEDSTESMPHTIIRLQEHEEPGSVQPELIIPRTHVHRVPLRRVLFDMLLP</sequence>
<dbReference type="Pfam" id="PF24864">
    <property type="entry name" value="DUF7730"/>
    <property type="match status" value="1"/>
</dbReference>
<comment type="caution">
    <text evidence="2">The sequence shown here is derived from an EMBL/GenBank/DDBJ whole genome shotgun (WGS) entry which is preliminary data.</text>
</comment>
<protein>
    <recommendedName>
        <fullName evidence="1">DUF7730 domain-containing protein</fullName>
    </recommendedName>
</protein>
<keyword evidence="3" id="KW-1185">Reference proteome</keyword>
<dbReference type="EMBL" id="JAQQWI010000007">
    <property type="protein sequence ID" value="KAK8028326.1"/>
    <property type="molecule type" value="Genomic_DNA"/>
</dbReference>
<dbReference type="InterPro" id="IPR056632">
    <property type="entry name" value="DUF7730"/>
</dbReference>
<dbReference type="Proteomes" id="UP001396898">
    <property type="component" value="Unassembled WGS sequence"/>
</dbReference>
<name>A0ABR1S915_9PEZI</name>
<proteinExistence type="predicted"/>
<evidence type="ECO:0000313" key="2">
    <source>
        <dbReference type="EMBL" id="KAK8028326.1"/>
    </source>
</evidence>
<dbReference type="PANTHER" id="PTHR38790">
    <property type="entry name" value="2EXR DOMAIN-CONTAINING PROTEIN-RELATED"/>
    <property type="match status" value="1"/>
</dbReference>
<gene>
    <name evidence="2" type="ORF">PG991_005382</name>
</gene>
<feature type="domain" description="DUF7730" evidence="1">
    <location>
        <begin position="33"/>
        <end position="227"/>
    </location>
</feature>
<accession>A0ABR1S915</accession>
<evidence type="ECO:0000259" key="1">
    <source>
        <dbReference type="Pfam" id="PF24864"/>
    </source>
</evidence>
<organism evidence="2 3">
    <name type="scientific">Apiospora marii</name>
    <dbReference type="NCBI Taxonomy" id="335849"/>
    <lineage>
        <taxon>Eukaryota</taxon>
        <taxon>Fungi</taxon>
        <taxon>Dikarya</taxon>
        <taxon>Ascomycota</taxon>
        <taxon>Pezizomycotina</taxon>
        <taxon>Sordariomycetes</taxon>
        <taxon>Xylariomycetidae</taxon>
        <taxon>Amphisphaeriales</taxon>
        <taxon>Apiosporaceae</taxon>
        <taxon>Apiospora</taxon>
    </lineage>
</organism>
<evidence type="ECO:0000313" key="3">
    <source>
        <dbReference type="Proteomes" id="UP001396898"/>
    </source>
</evidence>